<keyword evidence="6" id="KW-0067">ATP-binding</keyword>
<comment type="cofactor">
    <cofactor evidence="1">
        <name>Mg(2+)</name>
        <dbReference type="ChEBI" id="CHEBI:18420"/>
    </cofactor>
</comment>
<evidence type="ECO:0000256" key="6">
    <source>
        <dbReference type="ARBA" id="ARBA00022840"/>
    </source>
</evidence>
<dbReference type="InterPro" id="IPR017438">
    <property type="entry name" value="ATP-NAD_kinase_N"/>
</dbReference>
<evidence type="ECO:0000256" key="1">
    <source>
        <dbReference type="ARBA" id="ARBA00001946"/>
    </source>
</evidence>
<accession>M2YG54</accession>
<dbReference type="InterPro" id="IPR050187">
    <property type="entry name" value="Lipid_Phosphate_FormReg"/>
</dbReference>
<dbReference type="SMART" id="SM00046">
    <property type="entry name" value="DAGKc"/>
    <property type="match status" value="1"/>
</dbReference>
<organism evidence="11 12">
    <name type="scientific">Kocuria palustris PEL</name>
    <dbReference type="NCBI Taxonomy" id="1236550"/>
    <lineage>
        <taxon>Bacteria</taxon>
        <taxon>Bacillati</taxon>
        <taxon>Actinomycetota</taxon>
        <taxon>Actinomycetes</taxon>
        <taxon>Micrococcales</taxon>
        <taxon>Micrococcaceae</taxon>
        <taxon>Kocuria</taxon>
    </lineage>
</organism>
<evidence type="ECO:0000256" key="5">
    <source>
        <dbReference type="ARBA" id="ARBA00022777"/>
    </source>
</evidence>
<dbReference type="GO" id="GO:0008654">
    <property type="term" value="P:phospholipid biosynthetic process"/>
    <property type="evidence" value="ECO:0007669"/>
    <property type="project" value="UniProtKB-KW"/>
</dbReference>
<dbReference type="SUPFAM" id="SSF111331">
    <property type="entry name" value="NAD kinase/diacylglycerol kinase-like"/>
    <property type="match status" value="1"/>
</dbReference>
<dbReference type="AlphaFoldDB" id="M2YG54"/>
<dbReference type="Pfam" id="PF19279">
    <property type="entry name" value="YegS_C"/>
    <property type="match status" value="1"/>
</dbReference>
<keyword evidence="7" id="KW-0594">Phospholipid biosynthesis</keyword>
<evidence type="ECO:0000256" key="4">
    <source>
        <dbReference type="ARBA" id="ARBA00022741"/>
    </source>
</evidence>
<comment type="caution">
    <text evidence="11">The sequence shown here is derived from an EMBL/GenBank/DDBJ whole genome shotgun (WGS) entry which is preliminary data.</text>
</comment>
<name>M2YG54_9MICC</name>
<dbReference type="InterPro" id="IPR016064">
    <property type="entry name" value="NAD/diacylglycerol_kinase_sf"/>
</dbReference>
<dbReference type="EMBL" id="ANHZ02000003">
    <property type="protein sequence ID" value="EME37510.1"/>
    <property type="molecule type" value="Genomic_DNA"/>
</dbReference>
<keyword evidence="7" id="KW-0443">Lipid metabolism</keyword>
<dbReference type="InterPro" id="IPR001206">
    <property type="entry name" value="Diacylglycerol_kinase_cat_dom"/>
</dbReference>
<gene>
    <name evidence="11" type="ORF">C884_01561</name>
</gene>
<protein>
    <submittedName>
        <fullName evidence="11">Diacylglycerol kinase, catalytic region</fullName>
    </submittedName>
</protein>
<proteinExistence type="inferred from homology"/>
<feature type="domain" description="DAGKc" evidence="10">
    <location>
        <begin position="8"/>
        <end position="138"/>
    </location>
</feature>
<evidence type="ECO:0000256" key="2">
    <source>
        <dbReference type="ARBA" id="ARBA00005983"/>
    </source>
</evidence>
<keyword evidence="4" id="KW-0547">Nucleotide-binding</keyword>
<evidence type="ECO:0000259" key="10">
    <source>
        <dbReference type="PROSITE" id="PS50146"/>
    </source>
</evidence>
<dbReference type="Pfam" id="PF00781">
    <property type="entry name" value="DAGK_cat"/>
    <property type="match status" value="1"/>
</dbReference>
<keyword evidence="7" id="KW-0444">Lipid biosynthesis</keyword>
<dbReference type="PANTHER" id="PTHR12358">
    <property type="entry name" value="SPHINGOSINE KINASE"/>
    <property type="match status" value="1"/>
</dbReference>
<evidence type="ECO:0000256" key="7">
    <source>
        <dbReference type="ARBA" id="ARBA00023209"/>
    </source>
</evidence>
<dbReference type="Gene3D" id="3.40.50.10330">
    <property type="entry name" value="Probable inorganic polyphosphate/atp-NAD kinase, domain 1"/>
    <property type="match status" value="1"/>
</dbReference>
<comment type="similarity">
    <text evidence="2">Belongs to the diacylglycerol/lipid kinase family.</text>
</comment>
<feature type="region of interest" description="Disordered" evidence="9">
    <location>
        <begin position="321"/>
        <end position="350"/>
    </location>
</feature>
<evidence type="ECO:0000256" key="8">
    <source>
        <dbReference type="ARBA" id="ARBA00023264"/>
    </source>
</evidence>
<dbReference type="PROSITE" id="PS50146">
    <property type="entry name" value="DAGK"/>
    <property type="match status" value="1"/>
</dbReference>
<evidence type="ECO:0000313" key="11">
    <source>
        <dbReference type="EMBL" id="EME37510.1"/>
    </source>
</evidence>
<keyword evidence="5 11" id="KW-0418">Kinase</keyword>
<evidence type="ECO:0000256" key="3">
    <source>
        <dbReference type="ARBA" id="ARBA00022679"/>
    </source>
</evidence>
<dbReference type="Proteomes" id="UP000009877">
    <property type="component" value="Unassembled WGS sequence"/>
</dbReference>
<dbReference type="PANTHER" id="PTHR12358:SF54">
    <property type="entry name" value="SPHINGOSINE KINASE RELATED PROTEIN"/>
    <property type="match status" value="1"/>
</dbReference>
<dbReference type="RefSeq" id="WP_006213623.1">
    <property type="nucleotide sequence ID" value="NZ_ANHZ02000003.1"/>
</dbReference>
<feature type="compositionally biased region" description="Basic and acidic residues" evidence="9">
    <location>
        <begin position="325"/>
        <end position="334"/>
    </location>
</feature>
<dbReference type="GO" id="GO:0005524">
    <property type="term" value="F:ATP binding"/>
    <property type="evidence" value="ECO:0007669"/>
    <property type="project" value="UniProtKB-KW"/>
</dbReference>
<dbReference type="GO" id="GO:0016301">
    <property type="term" value="F:kinase activity"/>
    <property type="evidence" value="ECO:0007669"/>
    <property type="project" value="UniProtKB-KW"/>
</dbReference>
<evidence type="ECO:0000313" key="12">
    <source>
        <dbReference type="Proteomes" id="UP000009877"/>
    </source>
</evidence>
<keyword evidence="8" id="KW-1208">Phospholipid metabolism</keyword>
<keyword evidence="12" id="KW-1185">Reference proteome</keyword>
<reference evidence="11 12" key="1">
    <citation type="journal article" date="2014" name="Genome Announc.">
        <title>Draft Genome Sequence of Kocuria palustris PEL.</title>
        <authorList>
            <person name="Sharma G."/>
            <person name="Khatri I."/>
            <person name="Subramanian S."/>
        </authorList>
    </citation>
    <scope>NUCLEOTIDE SEQUENCE [LARGE SCALE GENOMIC DNA]</scope>
    <source>
        <strain evidence="11 12">PEL</strain>
    </source>
</reference>
<dbReference type="Gene3D" id="2.60.200.40">
    <property type="match status" value="1"/>
</dbReference>
<dbReference type="STRING" id="71999.KPaMU14_01475"/>
<keyword evidence="3" id="KW-0808">Transferase</keyword>
<dbReference type="InterPro" id="IPR045540">
    <property type="entry name" value="YegS/DAGK_C"/>
</dbReference>
<evidence type="ECO:0000256" key="9">
    <source>
        <dbReference type="SAM" id="MobiDB-lite"/>
    </source>
</evidence>
<sequence length="350" mass="38105">MSETLDQPHVQHVAVVVNPIKAGADDAINHTTLACRKAGWPQPRFFETRADDPGTSMTREALEWGADVVLAAGGDGTVRTVAEVLAGTGTPLGLIPMGTGNLLARNLGAHLDDIHHSVDVALFGEDKLIDMVTFRTESDHGTVDEKLLCVMGGVGFDAEIMEHTSDRLKKKIGWMAYGEAGMRRVLMSPAWARFSLDDGPWQSRRVRSIMAANCGTLTGGLVLVPGAKLDDGKMDVVVIAPRNLLGWARLAGKVITQHRHPLPELDHYECRKMRAEFAEPTSGELDGDTVGHVVAFEAETIPGALSLRVPPTMARESLDLIDDDTQARHPEHEPAIQADFHRRRSADDER</sequence>